<reference evidence="2 3" key="1">
    <citation type="journal article" date="2015" name="Nature">
        <title>rRNA introns, odd ribosomes, and small enigmatic genomes across a large radiation of phyla.</title>
        <authorList>
            <person name="Brown C.T."/>
            <person name="Hug L.A."/>
            <person name="Thomas B.C."/>
            <person name="Sharon I."/>
            <person name="Castelle C.J."/>
            <person name="Singh A."/>
            <person name="Wilkins M.J."/>
            <person name="Williams K.H."/>
            <person name="Banfield J.F."/>
        </authorList>
    </citation>
    <scope>NUCLEOTIDE SEQUENCE [LARGE SCALE GENOMIC DNA]</scope>
</reference>
<proteinExistence type="predicted"/>
<evidence type="ECO:0000313" key="2">
    <source>
        <dbReference type="EMBL" id="KKR32122.1"/>
    </source>
</evidence>
<accession>A0A0G0T2V0</accession>
<dbReference type="EMBL" id="LBXN01000051">
    <property type="protein sequence ID" value="KKR32122.1"/>
    <property type="molecule type" value="Genomic_DNA"/>
</dbReference>
<dbReference type="Proteomes" id="UP000034539">
    <property type="component" value="Unassembled WGS sequence"/>
</dbReference>
<comment type="caution">
    <text evidence="2">The sequence shown here is derived from an EMBL/GenBank/DDBJ whole genome shotgun (WGS) entry which is preliminary data.</text>
</comment>
<evidence type="ECO:0000259" key="1">
    <source>
        <dbReference type="Pfam" id="PF13274"/>
    </source>
</evidence>
<protein>
    <recommendedName>
        <fullName evidence="1">Antitoxin SocA-like Panacea domain-containing protein</fullName>
    </recommendedName>
</protein>
<dbReference type="InterPro" id="IPR025272">
    <property type="entry name" value="SocA_Panacea"/>
</dbReference>
<dbReference type="Pfam" id="PF13274">
    <property type="entry name" value="SocA_Panacea"/>
    <property type="match status" value="1"/>
</dbReference>
<evidence type="ECO:0000313" key="3">
    <source>
        <dbReference type="Proteomes" id="UP000034539"/>
    </source>
</evidence>
<feature type="domain" description="Antitoxin SocA-like Panacea" evidence="1">
    <location>
        <begin position="26"/>
        <end position="130"/>
    </location>
</feature>
<organism evidence="2 3">
    <name type="scientific">Candidatus Gottesmanbacteria bacterium GW2011_GWC2_39_8</name>
    <dbReference type="NCBI Taxonomy" id="1618450"/>
    <lineage>
        <taxon>Bacteria</taxon>
        <taxon>Candidatus Gottesmaniibacteriota</taxon>
    </lineage>
</organism>
<sequence length="195" mass="22458">MKPNITLKLIKEILAVSSKPIPKVRLAKMVYFAFKELVIDNYYNYQDLEFIRMPLGPVPADFSEVLQGDEDILVNITDVGLSYNRENYSLKTGVKIEKSNYYDLLREIVEKISSYPTSSLIEISHSDYSWINNNNGDKYFISPQDLIHFKGLSVTSGIENEMDDQLIQSKLVKGMKEEMVKDNSALEFPDYYSDK</sequence>
<gene>
    <name evidence="2" type="ORF">UT63_C0051G0004</name>
</gene>
<dbReference type="AlphaFoldDB" id="A0A0G0T2V0"/>
<name>A0A0G0T2V0_9BACT</name>